<protein>
    <submittedName>
        <fullName evidence="1">Uncharacterized protein</fullName>
    </submittedName>
</protein>
<reference evidence="1 2" key="1">
    <citation type="journal article" date="2008" name="J. Mol. Biol.">
        <title>Genome comparison and proteomic characterization of Thermus thermophilus bacteriophages P23-45 and P74-26: siphoviruses with triplex-forming sequences and the longest known tails.</title>
        <authorList>
            <person name="Minakhin L."/>
            <person name="Goel M."/>
            <person name="Berdygulova Z."/>
            <person name="Ramanculov E."/>
            <person name="Florens L."/>
            <person name="Glazko G."/>
            <person name="Karamychev V.N."/>
            <person name="Slesarev A.I."/>
            <person name="Kozyavkin S.A."/>
            <person name="Khromov I."/>
            <person name="Ackermann H.W."/>
            <person name="Washburn M."/>
            <person name="Mushegian A."/>
            <person name="Severinov K."/>
        </authorList>
    </citation>
    <scope>NUCLEOTIDE SEQUENCE</scope>
</reference>
<dbReference type="GeneID" id="5600537"/>
<name>A7XXN1_BP742</name>
<gene>
    <name evidence="1" type="ORF">P74p59</name>
</gene>
<accession>A7XXN1</accession>
<proteinExistence type="predicted"/>
<dbReference type="RefSeq" id="YP_001468029.1">
    <property type="nucleotide sequence ID" value="NC_009804.1"/>
</dbReference>
<evidence type="ECO:0000313" key="1">
    <source>
        <dbReference type="EMBL" id="ABU97009.1"/>
    </source>
</evidence>
<dbReference type="EMBL" id="EU100884">
    <property type="protein sequence ID" value="ABU97009.1"/>
    <property type="molecule type" value="Genomic_DNA"/>
</dbReference>
<keyword evidence="2" id="KW-1185">Reference proteome</keyword>
<dbReference type="Proteomes" id="UP000001133">
    <property type="component" value="Segment"/>
</dbReference>
<dbReference type="KEGG" id="vg:5600537"/>
<evidence type="ECO:0000313" key="2">
    <source>
        <dbReference type="Proteomes" id="UP000001133"/>
    </source>
</evidence>
<organism evidence="1 2">
    <name type="scientific">Thermus phage P74-26</name>
    <dbReference type="NCBI Taxonomy" id="2914007"/>
    <lineage>
        <taxon>Viruses</taxon>
        <taxon>Duplodnaviria</taxon>
        <taxon>Heunggongvirae</taxon>
        <taxon>Uroviricota</taxon>
        <taxon>Caudoviricetes</taxon>
        <taxon>Oshimavirus</taxon>
        <taxon>Thermus virus P74-26</taxon>
    </lineage>
</organism>
<sequence length="120" mass="13570">MGIKQVKIFVDRVASAMERLDNPVVLNPSYRDAIVNVLVDASETSKPNRLASLLAQGLEWAIRFATRQGIHVSPFIFQQDDVVVIDAKLTRVVANPSTFGVWFVRWDRETQSWVEEIATL</sequence>